<dbReference type="HAMAP" id="MF_01603">
    <property type="entry name" value="HldE"/>
    <property type="match status" value="1"/>
</dbReference>
<evidence type="ECO:0000256" key="6">
    <source>
        <dbReference type="ARBA" id="ARBA00022840"/>
    </source>
</evidence>
<evidence type="ECO:0000256" key="7">
    <source>
        <dbReference type="ARBA" id="ARBA00023268"/>
    </source>
</evidence>
<evidence type="ECO:0000256" key="5">
    <source>
        <dbReference type="ARBA" id="ARBA00022777"/>
    </source>
</evidence>
<dbReference type="EMBL" id="CP063362">
    <property type="protein sequence ID" value="QRG05890.1"/>
    <property type="molecule type" value="Genomic_DNA"/>
</dbReference>
<comment type="catalytic activity">
    <reaction evidence="10">
        <text>D-glycero-beta-D-manno-heptose 7-phosphate + ATP = D-glycero-beta-D-manno-heptose 1,7-bisphosphate + ADP + H(+)</text>
        <dbReference type="Rhea" id="RHEA:27473"/>
        <dbReference type="ChEBI" id="CHEBI:15378"/>
        <dbReference type="ChEBI" id="CHEBI:30616"/>
        <dbReference type="ChEBI" id="CHEBI:60204"/>
        <dbReference type="ChEBI" id="CHEBI:60208"/>
        <dbReference type="ChEBI" id="CHEBI:456216"/>
        <dbReference type="EC" id="2.7.1.167"/>
    </reaction>
</comment>
<dbReference type="EC" id="2.7.1.167" evidence="10"/>
<dbReference type="InterPro" id="IPR002173">
    <property type="entry name" value="Carboh/pur_kinase_PfkB_CS"/>
</dbReference>
<dbReference type="Proteomes" id="UP000596427">
    <property type="component" value="Chromosome"/>
</dbReference>
<dbReference type="EC" id="2.7.7.70" evidence="10"/>
<sequence length="467" mass="48391">MLDRFVYGEAERVSPEAPALVLRYQSEATTLGGAGNVARNIAALGGHAILAGVIGRDAEGDLIADRLVGADGIEGRWVRPAGVPTTVKTRYVSAGQQLMRFDREAVLVPDEEVIADLVRAIEREIETIDAIVLSDYAKGVLAQPVIRRVIDLAKSRDIPVVVDPKTRDVHRYAGATVLTPNTLEASALSGTDCSSDDSAAAAARAISISADVAAVVLTRGAKGMMIWDTRHAADGVIAISTAAREVFDVSGAGDTVVSALVLGLAAGATVAASARVANAAAGIAVGKRGTAVVHAHELVRVLGRGADGNTKIVAGSQAAEIAASWKADGLVVGFTNGCFDLIHPGHIELLRKARATCDRLVVALNTDASVRRLKGETRPIQNETARAIVMAAIDSVDLVTLFDEDTPLSLIELLRPDRLIKGGDYSVATVVGADVVASYGGEVVIVPLEAGQSTTSIVARSRGGGRG</sequence>
<dbReference type="InterPro" id="IPR014729">
    <property type="entry name" value="Rossmann-like_a/b/a_fold"/>
</dbReference>
<name>A0A974SHN9_9HYPH</name>
<accession>A0A974SHN9</accession>
<dbReference type="Pfam" id="PF00294">
    <property type="entry name" value="PfkB"/>
    <property type="match status" value="1"/>
</dbReference>
<dbReference type="GO" id="GO:0016773">
    <property type="term" value="F:phosphotransferase activity, alcohol group as acceptor"/>
    <property type="evidence" value="ECO:0007669"/>
    <property type="project" value="InterPro"/>
</dbReference>
<dbReference type="InterPro" id="IPR011914">
    <property type="entry name" value="RfaE_dom_II"/>
</dbReference>
<keyword evidence="14" id="KW-1185">Reference proteome</keyword>
<dbReference type="PROSITE" id="PS00584">
    <property type="entry name" value="PFKB_KINASES_2"/>
    <property type="match status" value="1"/>
</dbReference>
<feature type="region of interest" description="Cytidylyltransferase" evidence="10">
    <location>
        <begin position="334"/>
        <end position="467"/>
    </location>
</feature>
<feature type="active site" evidence="10">
    <location>
        <position position="254"/>
    </location>
</feature>
<comment type="pathway">
    <text evidence="10">Nucleotide-sugar biosynthesis; ADP-L-glycero-beta-D-manno-heptose biosynthesis; ADP-L-glycero-beta-D-manno-heptose from D-glycero-beta-D-manno-heptose 7-phosphate: step 3/4.</text>
</comment>
<evidence type="ECO:0000256" key="10">
    <source>
        <dbReference type="HAMAP-Rule" id="MF_01603"/>
    </source>
</evidence>
<comment type="pathway">
    <text evidence="10">Nucleotide-sugar biosynthesis; ADP-L-glycero-beta-D-manno-heptose biosynthesis; ADP-L-glycero-beta-D-manno-heptose from D-glycero-beta-D-manno-heptose 7-phosphate: step 1/4.</text>
</comment>
<evidence type="ECO:0000256" key="8">
    <source>
        <dbReference type="ARBA" id="ARBA00023277"/>
    </source>
</evidence>
<comment type="similarity">
    <text evidence="10">In the N-terminal section; belongs to the carbohydrate kinase PfkB family.</text>
</comment>
<dbReference type="AlphaFoldDB" id="A0A974SHN9"/>
<keyword evidence="2 10" id="KW-0808">Transferase</keyword>
<dbReference type="GO" id="GO:0005829">
    <property type="term" value="C:cytosol"/>
    <property type="evidence" value="ECO:0007669"/>
    <property type="project" value="TreeGrafter"/>
</dbReference>
<feature type="domain" description="Cytidyltransferase-like" evidence="12">
    <location>
        <begin position="334"/>
        <end position="426"/>
    </location>
</feature>
<dbReference type="Gene3D" id="3.40.50.620">
    <property type="entry name" value="HUPs"/>
    <property type="match status" value="1"/>
</dbReference>
<feature type="domain" description="Carbohydrate kinase PfkB" evidence="11">
    <location>
        <begin position="17"/>
        <end position="291"/>
    </location>
</feature>
<keyword evidence="5 10" id="KW-0418">Kinase</keyword>
<dbReference type="InterPro" id="IPR004821">
    <property type="entry name" value="Cyt_trans-like"/>
</dbReference>
<evidence type="ECO:0000256" key="1">
    <source>
        <dbReference type="ARBA" id="ARBA00004713"/>
    </source>
</evidence>
<dbReference type="GO" id="GO:0033785">
    <property type="term" value="F:heptose 7-phosphate kinase activity"/>
    <property type="evidence" value="ECO:0007669"/>
    <property type="project" value="UniProtKB-UniRule"/>
</dbReference>
<comment type="function">
    <text evidence="10">Catalyzes the phosphorylation of D-glycero-D-manno-heptose 7-phosphate at the C-1 position to selectively form D-glycero-beta-D-manno-heptose-1,7-bisphosphate.</text>
</comment>
<comment type="function">
    <text evidence="10">Catalyzes the ADP transfer from ATP to D-glycero-beta-D-manno-heptose 1-phosphate, yielding ADP-D-glycero-beta-D-manno-heptose.</text>
</comment>
<proteinExistence type="inferred from homology"/>
<evidence type="ECO:0000256" key="4">
    <source>
        <dbReference type="ARBA" id="ARBA00022741"/>
    </source>
</evidence>
<comment type="similarity">
    <text evidence="10">In the C-terminal section; belongs to the cytidylyltransferase family.</text>
</comment>
<dbReference type="NCBIfam" id="TIGR02199">
    <property type="entry name" value="rfaE_dom_II"/>
    <property type="match status" value="1"/>
</dbReference>
<evidence type="ECO:0000313" key="13">
    <source>
        <dbReference type="EMBL" id="QRG05890.1"/>
    </source>
</evidence>
<protein>
    <recommendedName>
        <fullName evidence="10">Bifunctional protein HldE</fullName>
    </recommendedName>
    <domain>
        <recommendedName>
            <fullName evidence="10">D-beta-D-heptose 7-phosphate kinase</fullName>
            <ecNumber evidence="10">2.7.1.167</ecNumber>
        </recommendedName>
        <alternativeName>
            <fullName evidence="10">D-beta-D-heptose 7-phosphotransferase</fullName>
        </alternativeName>
        <alternativeName>
            <fullName evidence="10">D-glycero-beta-D-manno-heptose-7-phosphate kinase</fullName>
        </alternativeName>
    </domain>
    <domain>
        <recommendedName>
            <fullName evidence="10">D-beta-D-heptose 1-phosphate adenylyltransferase</fullName>
            <ecNumber evidence="10">2.7.7.70</ecNumber>
        </recommendedName>
        <alternativeName>
            <fullName evidence="10">D-glycero-beta-D-manno-heptose 1-phosphate adenylyltransferase</fullName>
        </alternativeName>
    </domain>
</protein>
<evidence type="ECO:0000313" key="14">
    <source>
        <dbReference type="Proteomes" id="UP000596427"/>
    </source>
</evidence>
<evidence type="ECO:0000256" key="2">
    <source>
        <dbReference type="ARBA" id="ARBA00022679"/>
    </source>
</evidence>
<dbReference type="Gene3D" id="3.40.1190.20">
    <property type="match status" value="1"/>
</dbReference>
<gene>
    <name evidence="13" type="primary">rfaE2</name>
    <name evidence="10" type="synonym">hldE</name>
    <name evidence="13" type="ORF">EZH22_23140</name>
</gene>
<comment type="subunit">
    <text evidence="10">Homodimer.</text>
</comment>
<keyword evidence="3 10" id="KW-0548">Nucleotidyltransferase</keyword>
<evidence type="ECO:0000259" key="12">
    <source>
        <dbReference type="Pfam" id="PF01467"/>
    </source>
</evidence>
<dbReference type="SUPFAM" id="SSF53613">
    <property type="entry name" value="Ribokinase-like"/>
    <property type="match status" value="1"/>
</dbReference>
<dbReference type="InterPro" id="IPR029056">
    <property type="entry name" value="Ribokinase-like"/>
</dbReference>
<dbReference type="Pfam" id="PF01467">
    <property type="entry name" value="CTP_transf_like"/>
    <property type="match status" value="1"/>
</dbReference>
<dbReference type="GO" id="GO:0033786">
    <property type="term" value="F:heptose-1-phosphate adenylyltransferase activity"/>
    <property type="evidence" value="ECO:0007669"/>
    <property type="project" value="UniProtKB-UniRule"/>
</dbReference>
<dbReference type="PANTHER" id="PTHR46969:SF1">
    <property type="entry name" value="BIFUNCTIONAL PROTEIN HLDE"/>
    <property type="match status" value="1"/>
</dbReference>
<keyword evidence="6 10" id="KW-0067">ATP-binding</keyword>
<dbReference type="InterPro" id="IPR023030">
    <property type="entry name" value="Bifunc_HldE"/>
</dbReference>
<feature type="binding site" evidence="10">
    <location>
        <begin position="181"/>
        <end position="184"/>
    </location>
    <ligand>
        <name>ATP</name>
        <dbReference type="ChEBI" id="CHEBI:30616"/>
    </ligand>
</feature>
<keyword evidence="4 10" id="KW-0547">Nucleotide-binding</keyword>
<comment type="catalytic activity">
    <reaction evidence="9 10">
        <text>D-glycero-beta-D-manno-heptose 1-phosphate + ATP + H(+) = ADP-D-glycero-beta-D-manno-heptose + diphosphate</text>
        <dbReference type="Rhea" id="RHEA:27465"/>
        <dbReference type="ChEBI" id="CHEBI:15378"/>
        <dbReference type="ChEBI" id="CHEBI:30616"/>
        <dbReference type="ChEBI" id="CHEBI:33019"/>
        <dbReference type="ChEBI" id="CHEBI:59967"/>
        <dbReference type="ChEBI" id="CHEBI:61593"/>
        <dbReference type="EC" id="2.7.7.70"/>
    </reaction>
</comment>
<dbReference type="KEGG" id="xdi:EZH22_23140"/>
<evidence type="ECO:0000256" key="3">
    <source>
        <dbReference type="ARBA" id="ARBA00022695"/>
    </source>
</evidence>
<evidence type="ECO:0000259" key="11">
    <source>
        <dbReference type="Pfam" id="PF00294"/>
    </source>
</evidence>
<reference evidence="13 14" key="1">
    <citation type="submission" date="2020-10" db="EMBL/GenBank/DDBJ databases">
        <title>Degradation of 1,4-Dioxane by Xanthobacter sp. YN2, via a Novel Group-2 Soluble Di-Iron Monooxygenase.</title>
        <authorList>
            <person name="Ma F."/>
            <person name="Wang Y."/>
            <person name="Yang J."/>
            <person name="Guo H."/>
            <person name="Su D."/>
            <person name="Yu L."/>
        </authorList>
    </citation>
    <scope>NUCLEOTIDE SEQUENCE [LARGE SCALE GENOMIC DNA]</scope>
    <source>
        <strain evidence="13 14">YN2</strain>
    </source>
</reference>
<dbReference type="InterPro" id="IPR011611">
    <property type="entry name" value="PfkB_dom"/>
</dbReference>
<dbReference type="RefSeq" id="WP_203192765.1">
    <property type="nucleotide sequence ID" value="NZ_CP063362.1"/>
</dbReference>
<feature type="region of interest" description="Ribokinase" evidence="10">
    <location>
        <begin position="1"/>
        <end position="306"/>
    </location>
</feature>
<dbReference type="SUPFAM" id="SSF52374">
    <property type="entry name" value="Nucleotidylyl transferase"/>
    <property type="match status" value="1"/>
</dbReference>
<dbReference type="NCBIfam" id="TIGR00125">
    <property type="entry name" value="cyt_tran_rel"/>
    <property type="match status" value="1"/>
</dbReference>
<organism evidence="13 14">
    <name type="scientific">Xanthobacter dioxanivorans</name>
    <dbReference type="NCBI Taxonomy" id="2528964"/>
    <lineage>
        <taxon>Bacteria</taxon>
        <taxon>Pseudomonadati</taxon>
        <taxon>Pseudomonadota</taxon>
        <taxon>Alphaproteobacteria</taxon>
        <taxon>Hyphomicrobiales</taxon>
        <taxon>Xanthobacteraceae</taxon>
        <taxon>Xanthobacter</taxon>
    </lineage>
</organism>
<comment type="pathway">
    <text evidence="1">Bacterial outer membrane biogenesis; LPS core biosynthesis.</text>
</comment>
<dbReference type="PANTHER" id="PTHR46969">
    <property type="entry name" value="BIFUNCTIONAL PROTEIN HLDE"/>
    <property type="match status" value="1"/>
</dbReference>
<keyword evidence="7 10" id="KW-0511">Multifunctional enzyme</keyword>
<dbReference type="GO" id="GO:0005524">
    <property type="term" value="F:ATP binding"/>
    <property type="evidence" value="ECO:0007669"/>
    <property type="project" value="UniProtKB-UniRule"/>
</dbReference>
<dbReference type="PROSITE" id="PS00583">
    <property type="entry name" value="PFKB_KINASES_1"/>
    <property type="match status" value="1"/>
</dbReference>
<evidence type="ECO:0000256" key="9">
    <source>
        <dbReference type="ARBA" id="ARBA00047428"/>
    </source>
</evidence>
<keyword evidence="8 10" id="KW-0119">Carbohydrate metabolism</keyword>